<evidence type="ECO:0000313" key="3">
    <source>
        <dbReference type="EMBL" id="OUM88787.1"/>
    </source>
</evidence>
<dbReference type="EMBL" id="LZRT01000056">
    <property type="protein sequence ID" value="OUM88787.1"/>
    <property type="molecule type" value="Genomic_DNA"/>
</dbReference>
<keyword evidence="2" id="KW-0175">Coiled coil</keyword>
<accession>A0A1Y3PRJ2</accession>
<evidence type="ECO:0000256" key="1">
    <source>
        <dbReference type="ARBA" id="ARBA00023125"/>
    </source>
</evidence>
<dbReference type="NCBIfam" id="TIGR01766">
    <property type="entry name" value="IS200/IS605 family accessory protein TnpB-like domain"/>
    <property type="match status" value="1"/>
</dbReference>
<evidence type="ECO:0000256" key="2">
    <source>
        <dbReference type="SAM" id="Coils"/>
    </source>
</evidence>
<protein>
    <submittedName>
        <fullName evidence="3">Transposase</fullName>
    </submittedName>
</protein>
<dbReference type="InterPro" id="IPR010095">
    <property type="entry name" value="Cas12f1-like_TNB"/>
</dbReference>
<evidence type="ECO:0000313" key="4">
    <source>
        <dbReference type="Proteomes" id="UP000196475"/>
    </source>
</evidence>
<dbReference type="Proteomes" id="UP000196475">
    <property type="component" value="Unassembled WGS sequence"/>
</dbReference>
<sequence>MLVKQNEIPFTVVGEFFSETIPEYSETWSLGNETPLETEMRLFSACVRWAFNRLQEGVSREAIKKQGQALFGLNSRYVDDARLQAQGILESQKTLLARRIEETETKLSRARRKLSWAEKKLRRAEKKGVAVEERRRLAIAVQGRRYRVSALEKKLRELKMHEQNGTVPKVIFGGRKLWRKVSRKKVPREAWRAARRNVLYARGDRTKGGNPNLKITDDGMDFRLSVTLSHRSEQVGTDRLDRPKMTRAPRVEGRLWVSGKHRELLRRVLTEKIPYTVELKRGPDGRYRAHITFSLSAPMPTTETLRGFLGIDTNPDGLAVANVGRDGNPEPWPEELAVPFPKNLGKYDGEFQILLKPHGFFYLRVPELAHARGNRRTYLIGTLGRVIVDMAKALGKPIALENLAFAQGRMDTDRTFNRMASNFPHEKVLEAIFRRAQKEGVLVRFVRPEFTSTIGWYKYRKRFGVTVHEAAALVIGRRALGFREQIPQSLRRAIVERLKGSSAPVEGTRMTRKAGSGHARKVDLLKLEEQLERHNGLALWQQTSFASVWRTLRRLAFAFR</sequence>
<feature type="coiled-coil region" evidence="2">
    <location>
        <begin position="93"/>
        <end position="127"/>
    </location>
</feature>
<reference evidence="4" key="1">
    <citation type="submission" date="2016-06" db="EMBL/GenBank/DDBJ databases">
        <authorList>
            <person name="Nascimento L."/>
            <person name="Pereira R.V."/>
            <person name="Martins L.F."/>
            <person name="Quaggio R.B."/>
            <person name="Silva A.M."/>
            <person name="Setubal J.C."/>
        </authorList>
    </citation>
    <scope>NUCLEOTIDE SEQUENCE [LARGE SCALE GENOMIC DNA]</scope>
</reference>
<organism evidence="3 4">
    <name type="scientific">Bacillus thermozeamaize</name>
    <dbReference type="NCBI Taxonomy" id="230954"/>
    <lineage>
        <taxon>Bacteria</taxon>
        <taxon>Bacillati</taxon>
        <taxon>Bacillota</taxon>
        <taxon>Bacilli</taxon>
        <taxon>Bacillales</taxon>
        <taxon>Bacillaceae</taxon>
        <taxon>Bacillus</taxon>
    </lineage>
</organism>
<name>A0A1Y3PRJ2_9BACI</name>
<comment type="caution">
    <text evidence="3">The sequence shown here is derived from an EMBL/GenBank/DDBJ whole genome shotgun (WGS) entry which is preliminary data.</text>
</comment>
<gene>
    <name evidence="3" type="ORF">BAA01_14245</name>
</gene>
<dbReference type="GO" id="GO:0003677">
    <property type="term" value="F:DNA binding"/>
    <property type="evidence" value="ECO:0007669"/>
    <property type="project" value="UniProtKB-KW"/>
</dbReference>
<keyword evidence="1" id="KW-0238">DNA-binding</keyword>
<dbReference type="AlphaFoldDB" id="A0A1Y3PRJ2"/>
<proteinExistence type="predicted"/>